<dbReference type="Proteomes" id="UP000467841">
    <property type="component" value="Unassembled WGS sequence"/>
</dbReference>
<dbReference type="EMBL" id="CACVBM020001662">
    <property type="protein sequence ID" value="CAA7056874.1"/>
    <property type="molecule type" value="Genomic_DNA"/>
</dbReference>
<dbReference type="PANTHER" id="PTHR31896:SF66">
    <property type="entry name" value="ANTHRANILATE N-HYDROXYCINNAMOYL_BENZOYLTRANSFERASE-LIKE PROTEIN"/>
    <property type="match status" value="1"/>
</dbReference>
<evidence type="ECO:0000256" key="1">
    <source>
        <dbReference type="ARBA" id="ARBA00022679"/>
    </source>
</evidence>
<reference evidence="2" key="1">
    <citation type="submission" date="2020-01" db="EMBL/GenBank/DDBJ databases">
        <authorList>
            <person name="Mishra B."/>
        </authorList>
    </citation>
    <scope>NUCLEOTIDE SEQUENCE [LARGE SCALE GENOMIC DNA]</scope>
</reference>
<dbReference type="OrthoDB" id="1862401at2759"/>
<dbReference type="Gene3D" id="3.30.559.10">
    <property type="entry name" value="Chloramphenicol acetyltransferase-like domain"/>
    <property type="match status" value="2"/>
</dbReference>
<proteinExistence type="predicted"/>
<comment type="caution">
    <text evidence="2">The sequence shown here is derived from an EMBL/GenBank/DDBJ whole genome shotgun (WGS) entry which is preliminary data.</text>
</comment>
<organism evidence="2 3">
    <name type="scientific">Microthlaspi erraticum</name>
    <dbReference type="NCBI Taxonomy" id="1685480"/>
    <lineage>
        <taxon>Eukaryota</taxon>
        <taxon>Viridiplantae</taxon>
        <taxon>Streptophyta</taxon>
        <taxon>Embryophyta</taxon>
        <taxon>Tracheophyta</taxon>
        <taxon>Spermatophyta</taxon>
        <taxon>Magnoliopsida</taxon>
        <taxon>eudicotyledons</taxon>
        <taxon>Gunneridae</taxon>
        <taxon>Pentapetalae</taxon>
        <taxon>rosids</taxon>
        <taxon>malvids</taxon>
        <taxon>Brassicales</taxon>
        <taxon>Brassicaceae</taxon>
        <taxon>Coluteocarpeae</taxon>
        <taxon>Microthlaspi</taxon>
    </lineage>
</organism>
<dbReference type="InterPro" id="IPR051283">
    <property type="entry name" value="Sec_Metabolite_Acyltrans"/>
</dbReference>
<evidence type="ECO:0000313" key="3">
    <source>
        <dbReference type="Proteomes" id="UP000467841"/>
    </source>
</evidence>
<keyword evidence="3" id="KW-1185">Reference proteome</keyword>
<dbReference type="Pfam" id="PF02458">
    <property type="entry name" value="Transferase"/>
    <property type="match status" value="1"/>
</dbReference>
<gene>
    <name evidence="2" type="ORF">MERR_LOCUS44110</name>
</gene>
<accession>A0A6D2KXG5</accession>
<keyword evidence="1" id="KW-0808">Transferase</keyword>
<name>A0A6D2KXG5_9BRAS</name>
<dbReference type="PANTHER" id="PTHR31896">
    <property type="entry name" value="FAMILY REGULATORY PROTEIN, PUTATIVE (AFU_ORTHOLOGUE AFUA_3G14730)-RELATED"/>
    <property type="match status" value="1"/>
</dbReference>
<dbReference type="AlphaFoldDB" id="A0A6D2KXG5"/>
<sequence>MAEFLVISESIVRPESYDEGSGRVKIHLTPWDLFFLRSEYPQRGLLFPQPDPETDFIARLESSLSLALKVFYPFAGRLLKTDNDEDSTASFCVDCDGSGVKFVHASAKAVSVSDVLEPEGGNVPGFIRSFFPANGVRSSEGISESLIAFQVTELKDGVFIGFGYNHMIADGSSFWSFFNTWSDICSTGFDRKNFPPLLLRGWFLDGIDYPIRVPISETVSPVRIVNSSSPDLQEKVFRFTSRNISELKSKANGEVSSDDRKISSLQAISAHMWRSIIRNSDLKPEQGIHCKLLMDMRRRLNPPLEKECFGNVVGFATATTTAGEMLNNGLGWAGLQINKAVGSQTNEEFREFAEDWVKKPKIPHNVAVSNSIVVASSPWFNVYGNDFGWGKPIAVRAGPGNTSDGKLIVYPGVEEGNIEIQTCLSPRVLEKLSNDAEFLKHACVVV</sequence>
<dbReference type="GO" id="GO:0016740">
    <property type="term" value="F:transferase activity"/>
    <property type="evidence" value="ECO:0007669"/>
    <property type="project" value="UniProtKB-KW"/>
</dbReference>
<evidence type="ECO:0008006" key="4">
    <source>
        <dbReference type="Google" id="ProtNLM"/>
    </source>
</evidence>
<protein>
    <recommendedName>
        <fullName evidence="4">Acetyltransferase</fullName>
    </recommendedName>
</protein>
<evidence type="ECO:0000313" key="2">
    <source>
        <dbReference type="EMBL" id="CAA7056874.1"/>
    </source>
</evidence>
<dbReference type="InterPro" id="IPR023213">
    <property type="entry name" value="CAT-like_dom_sf"/>
</dbReference>